<comment type="caution">
    <text evidence="2">The sequence shown here is derived from an EMBL/GenBank/DDBJ whole genome shotgun (WGS) entry which is preliminary data.</text>
</comment>
<keyword evidence="3" id="KW-1185">Reference proteome</keyword>
<protein>
    <submittedName>
        <fullName evidence="2">Uncharacterized protein</fullName>
    </submittedName>
</protein>
<dbReference type="EMBL" id="BGPR01011147">
    <property type="protein sequence ID" value="GBN49852.1"/>
    <property type="molecule type" value="Genomic_DNA"/>
</dbReference>
<feature type="compositionally biased region" description="Basic and acidic residues" evidence="1">
    <location>
        <begin position="74"/>
        <end position="85"/>
    </location>
</feature>
<organism evidence="2 3">
    <name type="scientific">Araneus ventricosus</name>
    <name type="common">Orbweaver spider</name>
    <name type="synonym">Epeira ventricosa</name>
    <dbReference type="NCBI Taxonomy" id="182803"/>
    <lineage>
        <taxon>Eukaryota</taxon>
        <taxon>Metazoa</taxon>
        <taxon>Ecdysozoa</taxon>
        <taxon>Arthropoda</taxon>
        <taxon>Chelicerata</taxon>
        <taxon>Arachnida</taxon>
        <taxon>Araneae</taxon>
        <taxon>Araneomorphae</taxon>
        <taxon>Entelegynae</taxon>
        <taxon>Araneoidea</taxon>
        <taxon>Araneidae</taxon>
        <taxon>Araneus</taxon>
    </lineage>
</organism>
<accession>A0A4Y2PFF6</accession>
<dbReference type="AlphaFoldDB" id="A0A4Y2PFF6"/>
<evidence type="ECO:0000256" key="1">
    <source>
        <dbReference type="SAM" id="MobiDB-lite"/>
    </source>
</evidence>
<evidence type="ECO:0000313" key="3">
    <source>
        <dbReference type="Proteomes" id="UP000499080"/>
    </source>
</evidence>
<name>A0A4Y2PFF6_ARAVE</name>
<sequence>MKVLKNMQKFKDENDVARLRTRLLLGEEEHSKCPVLLPGSHEIIRRLQKDECTKPLRIAAPNDSNQDSSEDEDSSVKEVPDVVTG</sequence>
<evidence type="ECO:0000313" key="2">
    <source>
        <dbReference type="EMBL" id="GBN49852.1"/>
    </source>
</evidence>
<gene>
    <name evidence="2" type="ORF">AVEN_242502_1</name>
</gene>
<feature type="region of interest" description="Disordered" evidence="1">
    <location>
        <begin position="57"/>
        <end position="85"/>
    </location>
</feature>
<dbReference type="Proteomes" id="UP000499080">
    <property type="component" value="Unassembled WGS sequence"/>
</dbReference>
<proteinExistence type="predicted"/>
<reference evidence="2 3" key="1">
    <citation type="journal article" date="2019" name="Sci. Rep.">
        <title>Orb-weaving spider Araneus ventricosus genome elucidates the spidroin gene catalogue.</title>
        <authorList>
            <person name="Kono N."/>
            <person name="Nakamura H."/>
            <person name="Ohtoshi R."/>
            <person name="Moran D.A.P."/>
            <person name="Shinohara A."/>
            <person name="Yoshida Y."/>
            <person name="Fujiwara M."/>
            <person name="Mori M."/>
            <person name="Tomita M."/>
            <person name="Arakawa K."/>
        </authorList>
    </citation>
    <scope>NUCLEOTIDE SEQUENCE [LARGE SCALE GENOMIC DNA]</scope>
</reference>